<dbReference type="PANTHER" id="PTHR37048:SF2">
    <property type="entry name" value="QUESTIONABLE PROTEIN"/>
    <property type="match status" value="1"/>
</dbReference>
<keyword evidence="2" id="KW-1185">Reference proteome</keyword>
<evidence type="ECO:0000313" key="1">
    <source>
        <dbReference type="EMBL" id="AEO59668.1"/>
    </source>
</evidence>
<dbReference type="GeneID" id="11506785"/>
<dbReference type="AlphaFoldDB" id="G2QJB1"/>
<accession>G2QJB1</accession>
<dbReference type="eggNOG" id="ENOG502T4I1">
    <property type="taxonomic scope" value="Eukaryota"/>
</dbReference>
<feature type="non-terminal residue" evidence="1">
    <location>
        <position position="1"/>
    </location>
</feature>
<reference evidence="1 2" key="1">
    <citation type="journal article" date="2011" name="Nat. Biotechnol.">
        <title>Comparative genomic analysis of the thermophilic biomass-degrading fungi Myceliophthora thermophila and Thielavia terrestris.</title>
        <authorList>
            <person name="Berka R.M."/>
            <person name="Grigoriev I.V."/>
            <person name="Otillar R."/>
            <person name="Salamov A."/>
            <person name="Grimwood J."/>
            <person name="Reid I."/>
            <person name="Ishmael N."/>
            <person name="John T."/>
            <person name="Darmond C."/>
            <person name="Moisan M.-C."/>
            <person name="Henrissat B."/>
            <person name="Coutinho P.M."/>
            <person name="Lombard V."/>
            <person name="Natvig D.O."/>
            <person name="Lindquist E."/>
            <person name="Schmutz J."/>
            <person name="Lucas S."/>
            <person name="Harris P."/>
            <person name="Powlowski J."/>
            <person name="Bellemare A."/>
            <person name="Taylor D."/>
            <person name="Butler G."/>
            <person name="de Vries R.P."/>
            <person name="Allijn I.E."/>
            <person name="van den Brink J."/>
            <person name="Ushinsky S."/>
            <person name="Storms R."/>
            <person name="Powell A.J."/>
            <person name="Paulsen I.T."/>
            <person name="Elbourne L.D.H."/>
            <person name="Baker S.E."/>
            <person name="Magnuson J."/>
            <person name="LaBoissiere S."/>
            <person name="Clutterbuck A.J."/>
            <person name="Martinez D."/>
            <person name="Wogulis M."/>
            <person name="de Leon A.L."/>
            <person name="Rey M.W."/>
            <person name="Tsang A."/>
        </authorList>
    </citation>
    <scope>NUCLEOTIDE SEQUENCE [LARGE SCALE GENOMIC DNA]</scope>
    <source>
        <strain evidence="2">ATCC 42464 / BCRC 31852 / DSM 1799</strain>
    </source>
</reference>
<dbReference type="Proteomes" id="UP000007322">
    <property type="component" value="Chromosome 5"/>
</dbReference>
<dbReference type="OrthoDB" id="3537171at2759"/>
<protein>
    <submittedName>
        <fullName evidence="1">Uncharacterized protein</fullName>
    </submittedName>
</protein>
<dbReference type="PANTHER" id="PTHR37048">
    <property type="entry name" value="QUESTIONABLE PROTEIN"/>
    <property type="match status" value="1"/>
</dbReference>
<sequence>RGVIAWLPAKRFIKPKSVPNLPPGVFNHPVLIYQTTSEQADVFLITSFHAGESLTGKFQSDAEFRSRQMPIDPAPPHPDNGVRLTLARGRVWPKESYVSISLFTVPISILREETSGPWALSPESLAALDDIVAKLPHLR</sequence>
<dbReference type="RefSeq" id="XP_003664913.1">
    <property type="nucleotide sequence ID" value="XM_003664865.1"/>
</dbReference>
<organism evidence="1 2">
    <name type="scientific">Thermothelomyces thermophilus (strain ATCC 42464 / BCRC 31852 / DSM 1799)</name>
    <name type="common">Sporotrichum thermophile</name>
    <dbReference type="NCBI Taxonomy" id="573729"/>
    <lineage>
        <taxon>Eukaryota</taxon>
        <taxon>Fungi</taxon>
        <taxon>Dikarya</taxon>
        <taxon>Ascomycota</taxon>
        <taxon>Pezizomycotina</taxon>
        <taxon>Sordariomycetes</taxon>
        <taxon>Sordariomycetidae</taxon>
        <taxon>Sordariales</taxon>
        <taxon>Chaetomiaceae</taxon>
        <taxon>Thermothelomyces</taxon>
    </lineage>
</organism>
<evidence type="ECO:0000313" key="2">
    <source>
        <dbReference type="Proteomes" id="UP000007322"/>
    </source>
</evidence>
<dbReference type="EMBL" id="CP003006">
    <property type="protein sequence ID" value="AEO59668.1"/>
    <property type="molecule type" value="Genomic_DNA"/>
</dbReference>
<proteinExistence type="predicted"/>
<gene>
    <name evidence="1" type="ORF">MYCTH_2023929</name>
</gene>
<dbReference type="VEuPathDB" id="FungiDB:MYCTH_2023929"/>
<feature type="non-terminal residue" evidence="1">
    <location>
        <position position="139"/>
    </location>
</feature>
<dbReference type="HOGENOM" id="CLU_129952_0_0_1"/>
<dbReference type="OMA" id="WPRESYI"/>
<dbReference type="KEGG" id="mtm:MYCTH_2023929"/>
<name>G2QJB1_THET4</name>
<dbReference type="InParanoid" id="G2QJB1"/>